<evidence type="ECO:0000259" key="9">
    <source>
        <dbReference type="PROSITE" id="PS50109"/>
    </source>
</evidence>
<dbReference type="InterPro" id="IPR036890">
    <property type="entry name" value="HATPase_C_sf"/>
</dbReference>
<keyword evidence="4" id="KW-0808">Transferase</keyword>
<protein>
    <recommendedName>
        <fullName evidence="2">histidine kinase</fullName>
        <ecNumber evidence="2">2.7.13.3</ecNumber>
    </recommendedName>
</protein>
<feature type="compositionally biased region" description="Polar residues" evidence="8">
    <location>
        <begin position="1"/>
        <end position="12"/>
    </location>
</feature>
<dbReference type="GO" id="GO:0005886">
    <property type="term" value="C:plasma membrane"/>
    <property type="evidence" value="ECO:0007669"/>
    <property type="project" value="TreeGrafter"/>
</dbReference>
<dbReference type="SMART" id="SM00065">
    <property type="entry name" value="GAF"/>
    <property type="match status" value="1"/>
</dbReference>
<comment type="caution">
    <text evidence="11">The sequence shown here is derived from an EMBL/GenBank/DDBJ whole genome shotgun (WGS) entry which is preliminary data.</text>
</comment>
<evidence type="ECO:0000256" key="2">
    <source>
        <dbReference type="ARBA" id="ARBA00012438"/>
    </source>
</evidence>
<keyword evidence="7" id="KW-0175">Coiled coil</keyword>
<proteinExistence type="predicted"/>
<geneLocation type="plasmid" evidence="11">
    <name>unnamed</name>
</geneLocation>
<dbReference type="PRINTS" id="PR00344">
    <property type="entry name" value="BCTRLSENSOR"/>
</dbReference>
<name>A0A235HFZ3_AZOBR</name>
<evidence type="ECO:0000256" key="5">
    <source>
        <dbReference type="ARBA" id="ARBA00022777"/>
    </source>
</evidence>
<reference evidence="11 12" key="1">
    <citation type="submission" date="2017-07" db="EMBL/GenBank/DDBJ databases">
        <title>Whole genome sequence of Azospirillum brasilense 2A1, a potential biofertilizer strain.</title>
        <authorList>
            <person name="Fontana C.A."/>
            <person name="Toffoli L.M."/>
            <person name="Salazar S.M."/>
            <person name="Puglisi E."/>
            <person name="Pedraza R."/>
            <person name="Bassi D."/>
            <person name="Cocconcelli P.S."/>
        </authorList>
    </citation>
    <scope>NUCLEOTIDE SEQUENCE [LARGE SCALE GENOMIC DNA]</scope>
    <source>
        <strain evidence="11 12">2A1</strain>
        <plasmid evidence="11">unnamed</plasmid>
    </source>
</reference>
<dbReference type="Pfam" id="PF01590">
    <property type="entry name" value="GAF"/>
    <property type="match status" value="1"/>
</dbReference>
<feature type="region of interest" description="Disordered" evidence="8">
    <location>
        <begin position="1"/>
        <end position="26"/>
    </location>
</feature>
<evidence type="ECO:0000313" key="12">
    <source>
        <dbReference type="Proteomes" id="UP000215367"/>
    </source>
</evidence>
<evidence type="ECO:0000256" key="1">
    <source>
        <dbReference type="ARBA" id="ARBA00000085"/>
    </source>
</evidence>
<dbReference type="CDD" id="cd00082">
    <property type="entry name" value="HisKA"/>
    <property type="match status" value="1"/>
</dbReference>
<dbReference type="EMBL" id="NOWT01000005">
    <property type="protein sequence ID" value="OYD84830.1"/>
    <property type="molecule type" value="Genomic_DNA"/>
</dbReference>
<dbReference type="PANTHER" id="PTHR43047">
    <property type="entry name" value="TWO-COMPONENT HISTIDINE PROTEIN KINASE"/>
    <property type="match status" value="1"/>
</dbReference>
<dbReference type="PANTHER" id="PTHR43047:SF9">
    <property type="entry name" value="HISTIDINE KINASE"/>
    <property type="match status" value="1"/>
</dbReference>
<dbReference type="Pfam" id="PF00072">
    <property type="entry name" value="Response_reg"/>
    <property type="match status" value="1"/>
</dbReference>
<feature type="coiled-coil region" evidence="7">
    <location>
        <begin position="195"/>
        <end position="227"/>
    </location>
</feature>
<evidence type="ECO:0000313" key="11">
    <source>
        <dbReference type="EMBL" id="OYD84830.1"/>
    </source>
</evidence>
<dbReference type="FunFam" id="3.30.565.10:FF:000049">
    <property type="entry name" value="Two-component sensor histidine kinase"/>
    <property type="match status" value="1"/>
</dbReference>
<dbReference type="GO" id="GO:0009927">
    <property type="term" value="F:histidine phosphotransfer kinase activity"/>
    <property type="evidence" value="ECO:0007669"/>
    <property type="project" value="TreeGrafter"/>
</dbReference>
<dbReference type="InterPro" id="IPR003018">
    <property type="entry name" value="GAF"/>
</dbReference>
<dbReference type="InterPro" id="IPR036097">
    <property type="entry name" value="HisK_dim/P_sf"/>
</dbReference>
<dbReference type="PROSITE" id="PS50109">
    <property type="entry name" value="HIS_KIN"/>
    <property type="match status" value="1"/>
</dbReference>
<accession>A0A235HFZ3</accession>
<dbReference type="Proteomes" id="UP000215367">
    <property type="component" value="Unassembled WGS sequence"/>
</dbReference>
<keyword evidence="5" id="KW-0418">Kinase</keyword>
<dbReference type="InterPro" id="IPR004358">
    <property type="entry name" value="Sig_transdc_His_kin-like_C"/>
</dbReference>
<dbReference type="SMART" id="SM00388">
    <property type="entry name" value="HisKA"/>
    <property type="match status" value="1"/>
</dbReference>
<dbReference type="InterPro" id="IPR003661">
    <property type="entry name" value="HisK_dim/P_dom"/>
</dbReference>
<feature type="domain" description="Histidine kinase" evidence="9">
    <location>
        <begin position="234"/>
        <end position="448"/>
    </location>
</feature>
<gene>
    <name evidence="11" type="ORF">CHT98_07945</name>
</gene>
<organism evidence="11 12">
    <name type="scientific">Azospirillum brasilense</name>
    <dbReference type="NCBI Taxonomy" id="192"/>
    <lineage>
        <taxon>Bacteria</taxon>
        <taxon>Pseudomonadati</taxon>
        <taxon>Pseudomonadota</taxon>
        <taxon>Alphaproteobacteria</taxon>
        <taxon>Rhodospirillales</taxon>
        <taxon>Azospirillaceae</taxon>
        <taxon>Azospirillum</taxon>
    </lineage>
</organism>
<dbReference type="Gene3D" id="3.40.50.2300">
    <property type="match status" value="1"/>
</dbReference>
<dbReference type="InterPro" id="IPR003594">
    <property type="entry name" value="HATPase_dom"/>
</dbReference>
<dbReference type="SMART" id="SM00387">
    <property type="entry name" value="HATPase_c"/>
    <property type="match status" value="1"/>
</dbReference>
<dbReference type="SMART" id="SM00448">
    <property type="entry name" value="REC"/>
    <property type="match status" value="1"/>
</dbReference>
<dbReference type="CDD" id="cd00156">
    <property type="entry name" value="REC"/>
    <property type="match status" value="1"/>
</dbReference>
<dbReference type="SUPFAM" id="SSF55874">
    <property type="entry name" value="ATPase domain of HSP90 chaperone/DNA topoisomerase II/histidine kinase"/>
    <property type="match status" value="1"/>
</dbReference>
<dbReference type="InterPro" id="IPR005467">
    <property type="entry name" value="His_kinase_dom"/>
</dbReference>
<evidence type="ECO:0000256" key="7">
    <source>
        <dbReference type="SAM" id="Coils"/>
    </source>
</evidence>
<feature type="modified residue" description="4-aspartylphosphate" evidence="6">
    <location>
        <position position="520"/>
    </location>
</feature>
<dbReference type="Pfam" id="PF02518">
    <property type="entry name" value="HATPase_c"/>
    <property type="match status" value="1"/>
</dbReference>
<dbReference type="AlphaFoldDB" id="A0A235HFZ3"/>
<evidence type="ECO:0000256" key="3">
    <source>
        <dbReference type="ARBA" id="ARBA00022553"/>
    </source>
</evidence>
<dbReference type="InterPro" id="IPR011006">
    <property type="entry name" value="CheY-like_superfamily"/>
</dbReference>
<dbReference type="InterPro" id="IPR029016">
    <property type="entry name" value="GAF-like_dom_sf"/>
</dbReference>
<evidence type="ECO:0000259" key="10">
    <source>
        <dbReference type="PROSITE" id="PS50110"/>
    </source>
</evidence>
<keyword evidence="11" id="KW-0614">Plasmid</keyword>
<dbReference type="Gene3D" id="1.10.287.130">
    <property type="match status" value="1"/>
</dbReference>
<evidence type="ECO:0000256" key="4">
    <source>
        <dbReference type="ARBA" id="ARBA00022679"/>
    </source>
</evidence>
<dbReference type="SUPFAM" id="SSF52172">
    <property type="entry name" value="CheY-like"/>
    <property type="match status" value="1"/>
</dbReference>
<sequence>MGVPSLANSSGNREPIRKSQKYTAPQCSGKCSALQCYRAREDKSLAASNPPRPHNESARLDALKKYDVLDTPAEEVFDRITTLAARHFGMPIALVSLVDETRQWFKSHYGLEISCTERRLAFCAYTILEERVMVVPDAMADKRFANNDLVTGPPNIRFYAGAPLVAEDRHLLGTFTVIDQRPHWDFGPDRQSDLADFARLVMHELERRRALAQAEAARAEAQRANSAKTRFLAAASHDLRQPFQAMELLTGVLAQRLHDQTENLALLERVQEALHSGQALLHGLLDIATLEAGTVEPTISEFRMCNVVERLVREMSALAERKGISLGVTNCRRLVRSDPLLLERILRNLISNAIAHTERGRVLVGCRLSGAILRIEVWDTGPGIPLDQIDLIFEEFYQIGNPERNSRKGLGLGLAIVRKTAELLGHRIGVKSALGKGTTFFVEVPLAQAETEPSETAEAQAQADFAGRTIVVIEDEERQRGALSMFLESLGCQVIATSSATEAVSRVRKEGFLPDMVVSDFRLTERKTGLEAISAVRLAVGRHVPAVLVTGDTDPQRLRQAKRGGYTLLHKPFLPEDLKQALNEAFTRLRG</sequence>
<feature type="domain" description="Response regulatory" evidence="10">
    <location>
        <begin position="469"/>
        <end position="586"/>
    </location>
</feature>
<keyword evidence="3 6" id="KW-0597">Phosphoprotein</keyword>
<dbReference type="InterPro" id="IPR001789">
    <property type="entry name" value="Sig_transdc_resp-reg_receiver"/>
</dbReference>
<dbReference type="Gene3D" id="3.30.565.10">
    <property type="entry name" value="Histidine kinase-like ATPase, C-terminal domain"/>
    <property type="match status" value="1"/>
</dbReference>
<dbReference type="SUPFAM" id="SSF55781">
    <property type="entry name" value="GAF domain-like"/>
    <property type="match status" value="1"/>
</dbReference>
<evidence type="ECO:0000256" key="8">
    <source>
        <dbReference type="SAM" id="MobiDB-lite"/>
    </source>
</evidence>
<evidence type="ECO:0000256" key="6">
    <source>
        <dbReference type="PROSITE-ProRule" id="PRU00169"/>
    </source>
</evidence>
<dbReference type="Gene3D" id="3.30.450.40">
    <property type="match status" value="1"/>
</dbReference>
<comment type="catalytic activity">
    <reaction evidence="1">
        <text>ATP + protein L-histidine = ADP + protein N-phospho-L-histidine.</text>
        <dbReference type="EC" id="2.7.13.3"/>
    </reaction>
</comment>
<dbReference type="EC" id="2.7.13.3" evidence="2"/>
<dbReference type="Pfam" id="PF00512">
    <property type="entry name" value="HisKA"/>
    <property type="match status" value="1"/>
</dbReference>
<dbReference type="GO" id="GO:0000155">
    <property type="term" value="F:phosphorelay sensor kinase activity"/>
    <property type="evidence" value="ECO:0007669"/>
    <property type="project" value="InterPro"/>
</dbReference>
<dbReference type="PROSITE" id="PS50110">
    <property type="entry name" value="RESPONSE_REGULATORY"/>
    <property type="match status" value="1"/>
</dbReference>
<dbReference type="SUPFAM" id="SSF47384">
    <property type="entry name" value="Homodimeric domain of signal transducing histidine kinase"/>
    <property type="match status" value="1"/>
</dbReference>